<dbReference type="InterPro" id="IPR050982">
    <property type="entry name" value="Auxin_biosynth/cation_transpt"/>
</dbReference>
<accession>A0A3E0VZB4</accession>
<dbReference type="PRINTS" id="PR00411">
    <property type="entry name" value="PNDRDTASEI"/>
</dbReference>
<dbReference type="NCBIfam" id="TIGR04046">
    <property type="entry name" value="MSMEG_0569_nitr"/>
    <property type="match status" value="1"/>
</dbReference>
<dbReference type="PANTHER" id="PTHR43539:SF78">
    <property type="entry name" value="FLAVIN-CONTAINING MONOOXYGENASE"/>
    <property type="match status" value="1"/>
</dbReference>
<dbReference type="AlphaFoldDB" id="A0A3E0VZB4"/>
<dbReference type="SUPFAM" id="SSF51905">
    <property type="entry name" value="FAD/NAD(P)-binding domain"/>
    <property type="match status" value="1"/>
</dbReference>
<gene>
    <name evidence="3" type="ORF">B7R22_07040</name>
</gene>
<protein>
    <submittedName>
        <fullName evidence="3">FAD-dependent oxidoreductase</fullName>
    </submittedName>
</protein>
<evidence type="ECO:0000256" key="1">
    <source>
        <dbReference type="ARBA" id="ARBA00023002"/>
    </source>
</evidence>
<dbReference type="InterPro" id="IPR024000">
    <property type="entry name" value="CHP04046_FMN-dependent"/>
</dbReference>
<evidence type="ECO:0000313" key="3">
    <source>
        <dbReference type="EMBL" id="RFA15081.1"/>
    </source>
</evidence>
<dbReference type="Gene3D" id="3.50.50.60">
    <property type="entry name" value="FAD/NAD(P)-binding domain"/>
    <property type="match status" value="2"/>
</dbReference>
<evidence type="ECO:0000313" key="4">
    <source>
        <dbReference type="Proteomes" id="UP000256541"/>
    </source>
</evidence>
<dbReference type="Proteomes" id="UP000256541">
    <property type="component" value="Unassembled WGS sequence"/>
</dbReference>
<dbReference type="EMBL" id="NBXB01000021">
    <property type="protein sequence ID" value="RFA15081.1"/>
    <property type="molecule type" value="Genomic_DNA"/>
</dbReference>
<dbReference type="GO" id="GO:0004497">
    <property type="term" value="F:monooxygenase activity"/>
    <property type="evidence" value="ECO:0007669"/>
    <property type="project" value="TreeGrafter"/>
</dbReference>
<comment type="caution">
    <text evidence="3">The sequence shown here is derived from an EMBL/GenBank/DDBJ whole genome shotgun (WGS) entry which is preliminary data.</text>
</comment>
<sequence>MHVGPAAAERDRGGCVALRRGSGCPRRGSRDGAAARGEPVNGESRSSGAPGATDAAPAPEHHTVVIIGAGQAGLSASWHLTQQGIEHVLLERGTIAHEWKDGRWDNFTLVTPNWQCRLPGYEYAGDDPEGFMKRDLVHDFVREYAQLFGAPVRENVSVDQLTEGAAGGFSLSTSAGPMTADNVIVATGGYHRPIIPASAERLPPWITQVHSSEYKNAAALPPGAVLVVGTGQSGAQIAEDLHLEGRKVHLAVGGAPRAPRFYRGRDSLDWLDAMGVYDIPVELQPGGLAAREKTNHYFTGRDGGRDVDLRQFALEGMRLYGRLKCANGTSLQFAPNLATSLDYADSVAESIKNDIDRYIVREGIEAPTEARYVPVWRPPFEATELDLAINEVSTIIWSIGYRADYSWIRVGVFDGVGQPTHTRGVTGIPGLYFLGLPWLHTWGSGRFAGIARDAEYVAGAIGGALGGSGAVATGATVAGTAKVAGAAKAAGAVAGGAMAASAAPDVAGAPTLARQTVPSAAGA</sequence>
<dbReference type="OrthoDB" id="9808049at2"/>
<feature type="compositionally biased region" description="Low complexity" evidence="2">
    <location>
        <begin position="19"/>
        <end position="37"/>
    </location>
</feature>
<keyword evidence="1" id="KW-0560">Oxidoreductase</keyword>
<evidence type="ECO:0000256" key="2">
    <source>
        <dbReference type="SAM" id="MobiDB-lite"/>
    </source>
</evidence>
<dbReference type="InterPro" id="IPR036188">
    <property type="entry name" value="FAD/NAD-bd_sf"/>
</dbReference>
<feature type="region of interest" description="Disordered" evidence="2">
    <location>
        <begin position="1"/>
        <end position="57"/>
    </location>
</feature>
<reference evidence="3 4" key="1">
    <citation type="submission" date="2017-04" db="EMBL/GenBank/DDBJ databases">
        <title>Comparative genome analysis of Subtercola boreus.</title>
        <authorList>
            <person name="Cho Y.-J."/>
            <person name="Cho A."/>
            <person name="Kim O.-S."/>
            <person name="Lee J.-I."/>
        </authorList>
    </citation>
    <scope>NUCLEOTIDE SEQUENCE [LARGE SCALE GENOMIC DNA]</scope>
    <source>
        <strain evidence="3 4">P27479</strain>
    </source>
</reference>
<dbReference type="PANTHER" id="PTHR43539">
    <property type="entry name" value="FLAVIN-BINDING MONOOXYGENASE-LIKE PROTEIN (AFU_ORTHOLOGUE AFUA_4G09220)"/>
    <property type="match status" value="1"/>
</dbReference>
<dbReference type="PRINTS" id="PR00368">
    <property type="entry name" value="FADPNR"/>
</dbReference>
<organism evidence="3 4">
    <name type="scientific">Subtercola boreus</name>
    <dbReference type="NCBI Taxonomy" id="120213"/>
    <lineage>
        <taxon>Bacteria</taxon>
        <taxon>Bacillati</taxon>
        <taxon>Actinomycetota</taxon>
        <taxon>Actinomycetes</taxon>
        <taxon>Micrococcales</taxon>
        <taxon>Microbacteriaceae</taxon>
        <taxon>Subtercola</taxon>
    </lineage>
</organism>
<name>A0A3E0VZB4_9MICO</name>
<dbReference type="GO" id="GO:0050660">
    <property type="term" value="F:flavin adenine dinucleotide binding"/>
    <property type="evidence" value="ECO:0007669"/>
    <property type="project" value="TreeGrafter"/>
</dbReference>
<dbReference type="Pfam" id="PF13738">
    <property type="entry name" value="Pyr_redox_3"/>
    <property type="match status" value="1"/>
</dbReference>
<feature type="compositionally biased region" description="Low complexity" evidence="2">
    <location>
        <begin position="48"/>
        <end position="57"/>
    </location>
</feature>
<proteinExistence type="predicted"/>